<dbReference type="Proteomes" id="UP000236199">
    <property type="component" value="Unassembled WGS sequence"/>
</dbReference>
<accession>A0A2K1PBZ3</accession>
<dbReference type="Pfam" id="PF01850">
    <property type="entry name" value="PIN"/>
    <property type="match status" value="1"/>
</dbReference>
<comment type="caution">
    <text evidence="2">The sequence shown here is derived from an EMBL/GenBank/DDBJ whole genome shotgun (WGS) entry which is preliminary data.</text>
</comment>
<proteinExistence type="predicted"/>
<keyword evidence="2" id="KW-0238">DNA-binding</keyword>
<dbReference type="SUPFAM" id="SSF88723">
    <property type="entry name" value="PIN domain-like"/>
    <property type="match status" value="1"/>
</dbReference>
<dbReference type="EMBL" id="AZRM01000025">
    <property type="protein sequence ID" value="PNS00309.1"/>
    <property type="molecule type" value="Genomic_DNA"/>
</dbReference>
<dbReference type="RefSeq" id="WP_103076612.1">
    <property type="nucleotide sequence ID" value="NZ_AZRM01000025.1"/>
</dbReference>
<organism evidence="2 3">
    <name type="scientific">Petrotoga miotherma DSM 10691</name>
    <dbReference type="NCBI Taxonomy" id="1434326"/>
    <lineage>
        <taxon>Bacteria</taxon>
        <taxon>Thermotogati</taxon>
        <taxon>Thermotogota</taxon>
        <taxon>Thermotogae</taxon>
        <taxon>Petrotogales</taxon>
        <taxon>Petrotogaceae</taxon>
        <taxon>Petrotoga</taxon>
    </lineage>
</organism>
<sequence>MFLVDTNVFLEILLNQDKKDDCKAFLNNNIGNLNITDFSLHSIGVILFRYGKEDIFRRFVEDVMPNTKLLFLPMELYREVVNVRKILKLDFDDAYQYSIAKYHGLKVVTMDKDFERIKDVETLFL</sequence>
<name>A0A2K1PBZ3_9BACT</name>
<evidence type="ECO:0000259" key="1">
    <source>
        <dbReference type="Pfam" id="PF01850"/>
    </source>
</evidence>
<dbReference type="AlphaFoldDB" id="A0A2K1PBZ3"/>
<dbReference type="Gene3D" id="3.40.50.1010">
    <property type="entry name" value="5'-nuclease"/>
    <property type="match status" value="1"/>
</dbReference>
<keyword evidence="3" id="KW-1185">Reference proteome</keyword>
<reference evidence="2 3" key="1">
    <citation type="submission" date="2013-12" db="EMBL/GenBank/DDBJ databases">
        <title>Comparative genomics of Petrotoga isolates.</title>
        <authorList>
            <person name="Nesbo C.L."/>
            <person name="Charchuk R."/>
            <person name="Chow K."/>
        </authorList>
    </citation>
    <scope>NUCLEOTIDE SEQUENCE [LARGE SCALE GENOMIC DNA]</scope>
    <source>
        <strain evidence="2 3">DSM 10691</strain>
    </source>
</reference>
<evidence type="ECO:0000313" key="2">
    <source>
        <dbReference type="EMBL" id="PNS00309.1"/>
    </source>
</evidence>
<dbReference type="InterPro" id="IPR029060">
    <property type="entry name" value="PIN-like_dom_sf"/>
</dbReference>
<dbReference type="GO" id="GO:0003677">
    <property type="term" value="F:DNA binding"/>
    <property type="evidence" value="ECO:0007669"/>
    <property type="project" value="UniProtKB-KW"/>
</dbReference>
<protein>
    <submittedName>
        <fullName evidence="2">DNA-binding protein</fullName>
    </submittedName>
</protein>
<evidence type="ECO:0000313" key="3">
    <source>
        <dbReference type="Proteomes" id="UP000236199"/>
    </source>
</evidence>
<dbReference type="OrthoDB" id="572702at2"/>
<gene>
    <name evidence="2" type="ORF">X928_05195</name>
</gene>
<dbReference type="InterPro" id="IPR002716">
    <property type="entry name" value="PIN_dom"/>
</dbReference>
<feature type="domain" description="PIN" evidence="1">
    <location>
        <begin position="3"/>
        <end position="118"/>
    </location>
</feature>